<evidence type="ECO:0000259" key="2">
    <source>
        <dbReference type="PROSITE" id="PS50015"/>
    </source>
</evidence>
<dbReference type="Proteomes" id="UP000261560">
    <property type="component" value="Unplaced"/>
</dbReference>
<dbReference type="OMA" id="CKWMLNK"/>
<dbReference type="AlphaFoldDB" id="A0A3B3BV63"/>
<dbReference type="SUPFAM" id="SSF47862">
    <property type="entry name" value="Saposin"/>
    <property type="match status" value="1"/>
</dbReference>
<dbReference type="SMART" id="SM00741">
    <property type="entry name" value="SapB"/>
    <property type="match status" value="1"/>
</dbReference>
<dbReference type="InterPro" id="IPR038847">
    <property type="entry name" value="Granulysin-like"/>
</dbReference>
<dbReference type="PROSITE" id="PS50015">
    <property type="entry name" value="SAP_B"/>
    <property type="match status" value="1"/>
</dbReference>
<organism evidence="3 4">
    <name type="scientific">Oryzias melastigma</name>
    <name type="common">Marine medaka</name>
    <dbReference type="NCBI Taxonomy" id="30732"/>
    <lineage>
        <taxon>Eukaryota</taxon>
        <taxon>Metazoa</taxon>
        <taxon>Chordata</taxon>
        <taxon>Craniata</taxon>
        <taxon>Vertebrata</taxon>
        <taxon>Euteleostomi</taxon>
        <taxon>Actinopterygii</taxon>
        <taxon>Neopterygii</taxon>
        <taxon>Teleostei</taxon>
        <taxon>Neoteleostei</taxon>
        <taxon>Acanthomorphata</taxon>
        <taxon>Ovalentaria</taxon>
        <taxon>Atherinomorphae</taxon>
        <taxon>Beloniformes</taxon>
        <taxon>Adrianichthyidae</taxon>
        <taxon>Oryziinae</taxon>
        <taxon>Oryzias</taxon>
    </lineage>
</organism>
<keyword evidence="1" id="KW-1015">Disulfide bond</keyword>
<evidence type="ECO:0000313" key="3">
    <source>
        <dbReference type="Ensembl" id="ENSOMEP00000008697.1"/>
    </source>
</evidence>
<evidence type="ECO:0000313" key="4">
    <source>
        <dbReference type="Proteomes" id="UP000261560"/>
    </source>
</evidence>
<dbReference type="GeneTree" id="ENSGT00510000050935"/>
<evidence type="ECO:0000256" key="1">
    <source>
        <dbReference type="ARBA" id="ARBA00023157"/>
    </source>
</evidence>
<dbReference type="STRING" id="30732.ENSOMEP00000008697"/>
<accession>A0A3B3BV63</accession>
<dbReference type="PaxDb" id="30732-ENSOMEP00000008697"/>
<dbReference type="GO" id="GO:0042742">
    <property type="term" value="P:defense response to bacterium"/>
    <property type="evidence" value="ECO:0007669"/>
    <property type="project" value="InterPro"/>
</dbReference>
<reference evidence="3" key="2">
    <citation type="submission" date="2025-09" db="UniProtKB">
        <authorList>
            <consortium name="Ensembl"/>
        </authorList>
    </citation>
    <scope>IDENTIFICATION</scope>
</reference>
<name>A0A3B3BV63_ORYME</name>
<sequence>MWLIAVNLWCIKRSASPPAQSHFRPLISAKMETSSVLLLAVLMMSVWTMSETGRVTVIDEDQLEVSAEALPGMCWGCKWMLNKVKASLGNTTNVEKIKSVLLRGCDKIGLLKRQCKNFLSKNLGILIEELTTTDDVRTICVNVKVCRPKELLDLGPIPNEESFMDGSYIP</sequence>
<proteinExistence type="predicted"/>
<dbReference type="Gene3D" id="1.10.225.10">
    <property type="entry name" value="Saposin-like"/>
    <property type="match status" value="1"/>
</dbReference>
<feature type="domain" description="Saposin B-type" evidence="2">
    <location>
        <begin position="70"/>
        <end position="150"/>
    </location>
</feature>
<protein>
    <recommendedName>
        <fullName evidence="2">Saposin B-type domain-containing protein</fullName>
    </recommendedName>
</protein>
<keyword evidence="4" id="KW-1185">Reference proteome</keyword>
<dbReference type="PANTHER" id="PTHR15541">
    <property type="entry name" value="GRANULYSIN RELATED"/>
    <property type="match status" value="1"/>
</dbReference>
<dbReference type="Ensembl" id="ENSOMET00000002022.1">
    <property type="protein sequence ID" value="ENSOMEP00000008697.1"/>
    <property type="gene ID" value="ENSOMEG00000009864.1"/>
</dbReference>
<reference evidence="3" key="1">
    <citation type="submission" date="2025-08" db="UniProtKB">
        <authorList>
            <consortium name="Ensembl"/>
        </authorList>
    </citation>
    <scope>IDENTIFICATION</scope>
</reference>
<dbReference type="InterPro" id="IPR008139">
    <property type="entry name" value="SaposinB_dom"/>
</dbReference>
<dbReference type="PANTHER" id="PTHR15541:SF2">
    <property type="entry name" value="GRANULYSIN"/>
    <property type="match status" value="1"/>
</dbReference>
<dbReference type="InterPro" id="IPR011001">
    <property type="entry name" value="Saposin-like"/>
</dbReference>